<feature type="transmembrane region" description="Helical" evidence="2">
    <location>
        <begin position="67"/>
        <end position="90"/>
    </location>
</feature>
<evidence type="ECO:0000256" key="2">
    <source>
        <dbReference type="SAM" id="Phobius"/>
    </source>
</evidence>
<evidence type="ECO:0000256" key="1">
    <source>
        <dbReference type="SAM" id="Coils"/>
    </source>
</evidence>
<organism evidence="3 4">
    <name type="scientific">Halalkalibacter akibai (strain ATCC 43226 / DSM 21942 / CIP 109018 / JCM 9157 / 1139)</name>
    <name type="common">Bacillus akibai</name>
    <dbReference type="NCBI Taxonomy" id="1236973"/>
    <lineage>
        <taxon>Bacteria</taxon>
        <taxon>Bacillati</taxon>
        <taxon>Bacillota</taxon>
        <taxon>Bacilli</taxon>
        <taxon>Bacillales</taxon>
        <taxon>Bacillaceae</taxon>
        <taxon>Halalkalibacter</taxon>
    </lineage>
</organism>
<accession>W4QSI4</accession>
<comment type="caution">
    <text evidence="3">The sequence shown here is derived from an EMBL/GenBank/DDBJ whole genome shotgun (WGS) entry which is preliminary data.</text>
</comment>
<dbReference type="Proteomes" id="UP000018896">
    <property type="component" value="Unassembled WGS sequence"/>
</dbReference>
<reference evidence="3 4" key="1">
    <citation type="journal article" date="2014" name="Genome Announc.">
        <title>Draft Genome Sequences of Three Alkaliphilic Bacillus Strains, Bacillus wakoensis JCM 9140T, Bacillus akibai JCM 9157T, and Bacillus hemicellulosilyticus JCM 9152T.</title>
        <authorList>
            <person name="Yuki M."/>
            <person name="Oshima K."/>
            <person name="Suda W."/>
            <person name="Oshida Y."/>
            <person name="Kitamura K."/>
            <person name="Iida T."/>
            <person name="Hattori M."/>
            <person name="Ohkuma M."/>
        </authorList>
    </citation>
    <scope>NUCLEOTIDE SEQUENCE [LARGE SCALE GENOMIC DNA]</scope>
    <source>
        <strain evidence="3 4">JCM 9157</strain>
    </source>
</reference>
<keyword evidence="4" id="KW-1185">Reference proteome</keyword>
<sequence length="91" mass="10567">MSEDQELRELELKIKELESKIETLKMANEQHLKQNEVQILIDQILNEKEFALEQEVESKLSKQQLQLIKWSVGTGISVVAVCISIIRIFVM</sequence>
<keyword evidence="2" id="KW-0812">Transmembrane</keyword>
<gene>
    <name evidence="3" type="ORF">JCM9157_1340</name>
</gene>
<dbReference type="OrthoDB" id="2939147at2"/>
<name>W4QSI4_HALA3</name>
<evidence type="ECO:0000313" key="4">
    <source>
        <dbReference type="Proteomes" id="UP000018896"/>
    </source>
</evidence>
<evidence type="ECO:0000313" key="3">
    <source>
        <dbReference type="EMBL" id="GAE34294.1"/>
    </source>
</evidence>
<keyword evidence="2" id="KW-1133">Transmembrane helix</keyword>
<dbReference type="AlphaFoldDB" id="W4QSI4"/>
<dbReference type="RefSeq" id="WP_035663105.1">
    <property type="nucleotide sequence ID" value="NZ_BAUV01000007.1"/>
</dbReference>
<dbReference type="eggNOG" id="ENOG5030DHI">
    <property type="taxonomic scope" value="Bacteria"/>
</dbReference>
<dbReference type="EMBL" id="BAUV01000007">
    <property type="protein sequence ID" value="GAE34294.1"/>
    <property type="molecule type" value="Genomic_DNA"/>
</dbReference>
<feature type="coiled-coil region" evidence="1">
    <location>
        <begin position="7"/>
        <end position="34"/>
    </location>
</feature>
<keyword evidence="2" id="KW-0472">Membrane</keyword>
<protein>
    <submittedName>
        <fullName evidence="3">Uncharacterized protein</fullName>
    </submittedName>
</protein>
<keyword evidence="1" id="KW-0175">Coiled coil</keyword>
<proteinExistence type="predicted"/>